<comment type="subunit">
    <text evidence="6">Forms a complex with DabB.</text>
</comment>
<evidence type="ECO:0000256" key="2">
    <source>
        <dbReference type="ARBA" id="ARBA00022475"/>
    </source>
</evidence>
<feature type="binding site" evidence="6">
    <location>
        <position position="297"/>
    </location>
    <ligand>
        <name>Zn(2+)</name>
        <dbReference type="ChEBI" id="CHEBI:29105"/>
    </ligand>
</feature>
<evidence type="ECO:0000256" key="1">
    <source>
        <dbReference type="ARBA" id="ARBA00022448"/>
    </source>
</evidence>
<dbReference type="AlphaFoldDB" id="A0A5B8VMA9"/>
<keyword evidence="4 6" id="KW-0862">Zinc</keyword>
<comment type="function">
    <text evidence="6">Part of an energy-coupled inorganic carbon pump.</text>
</comment>
<comment type="cofactor">
    <cofactor evidence="6">
        <name>Zn(2+)</name>
        <dbReference type="ChEBI" id="CHEBI:29105"/>
    </cofactor>
</comment>
<gene>
    <name evidence="6" type="primary">dabA</name>
    <name evidence="7" type="ORF">FSB73_06585</name>
</gene>
<evidence type="ECO:0000256" key="5">
    <source>
        <dbReference type="ARBA" id="ARBA00023136"/>
    </source>
</evidence>
<keyword evidence="5 6" id="KW-0472">Membrane</keyword>
<evidence type="ECO:0000313" key="8">
    <source>
        <dbReference type="Proteomes" id="UP000321291"/>
    </source>
</evidence>
<accession>A0A5B8VMA9</accession>
<dbReference type="Proteomes" id="UP000321291">
    <property type="component" value="Chromosome"/>
</dbReference>
<dbReference type="OrthoDB" id="9805101at2"/>
<evidence type="ECO:0000256" key="6">
    <source>
        <dbReference type="HAMAP-Rule" id="MF_01871"/>
    </source>
</evidence>
<dbReference type="Pfam" id="PF10070">
    <property type="entry name" value="DabA"/>
    <property type="match status" value="1"/>
</dbReference>
<evidence type="ECO:0000313" key="7">
    <source>
        <dbReference type="EMBL" id="QEC71388.1"/>
    </source>
</evidence>
<organism evidence="7 8">
    <name type="scientific">Arachidicoccus ginsenosidivorans</name>
    <dbReference type="NCBI Taxonomy" id="496057"/>
    <lineage>
        <taxon>Bacteria</taxon>
        <taxon>Pseudomonadati</taxon>
        <taxon>Bacteroidota</taxon>
        <taxon>Chitinophagia</taxon>
        <taxon>Chitinophagales</taxon>
        <taxon>Chitinophagaceae</taxon>
        <taxon>Arachidicoccus</taxon>
    </lineage>
</organism>
<evidence type="ECO:0000256" key="3">
    <source>
        <dbReference type="ARBA" id="ARBA00022723"/>
    </source>
</evidence>
<keyword evidence="2 6" id="KW-1003">Cell membrane</keyword>
<dbReference type="GO" id="GO:0008270">
    <property type="term" value="F:zinc ion binding"/>
    <property type="evidence" value="ECO:0007669"/>
    <property type="project" value="UniProtKB-UniRule"/>
</dbReference>
<proteinExistence type="inferred from homology"/>
<feature type="binding site" evidence="6">
    <location>
        <position position="492"/>
    </location>
    <ligand>
        <name>Zn(2+)</name>
        <dbReference type="ChEBI" id="CHEBI:29105"/>
    </ligand>
</feature>
<dbReference type="RefSeq" id="WP_146780728.1">
    <property type="nucleotide sequence ID" value="NZ_CP042434.1"/>
</dbReference>
<keyword evidence="3 6" id="KW-0479">Metal-binding</keyword>
<dbReference type="EMBL" id="CP042434">
    <property type="protein sequence ID" value="QEC71388.1"/>
    <property type="molecule type" value="Genomic_DNA"/>
</dbReference>
<keyword evidence="1 6" id="KW-0813">Transport</keyword>
<feature type="binding site" evidence="6">
    <location>
        <position position="477"/>
    </location>
    <ligand>
        <name>Zn(2+)</name>
        <dbReference type="ChEBI" id="CHEBI:29105"/>
    </ligand>
</feature>
<dbReference type="GO" id="GO:0005886">
    <property type="term" value="C:plasma membrane"/>
    <property type="evidence" value="ECO:0007669"/>
    <property type="project" value="UniProtKB-SubCell"/>
</dbReference>
<dbReference type="InterPro" id="IPR018752">
    <property type="entry name" value="DabA"/>
</dbReference>
<dbReference type="HAMAP" id="MF_01871">
    <property type="entry name" value="DabA"/>
    <property type="match status" value="1"/>
</dbReference>
<dbReference type="PANTHER" id="PTHR38344:SF1">
    <property type="entry name" value="INORGANIC CARBON TRANSPORTER SUBUNIT DABA-RELATED"/>
    <property type="match status" value="1"/>
</dbReference>
<comment type="similarity">
    <text evidence="6">Belongs to the inorganic carbon transporter (TC 9.A.2) DabA family.</text>
</comment>
<keyword evidence="8" id="KW-1185">Reference proteome</keyword>
<feature type="binding site" evidence="6">
    <location>
        <position position="299"/>
    </location>
    <ligand>
        <name>Zn(2+)</name>
        <dbReference type="ChEBI" id="CHEBI:29105"/>
    </ligand>
</feature>
<sequence length="777" mass="88202">MNQEGLLHKINQAAQVVGKTWPLYSFVTANPLSGYEQLSFLEAIREAGELLNANLLPEPFMFRQAWEAKKIDPEHIQSKLRKAGFYQSAQQSLLEMEAHAKAQSAMEQINEYHDLDRLTVKWLSLFLDEGMAPWPMPFKEMGFYTAWRKLIVFDNEIKKKNKRKIPKTPVEALTFVLEGFDENQQIEVLKRHLSSLPGWVGFIKFRMENNSIWNKEFPVSLLDYLAVRLWMAYSLDAPILPKLPPIDKTSNLITLKYLWLEAWESTWQDNFERRIKESLEKSINCQKVKPIAQLVFCLDTRSELLRRTLEQLGNYETFGSAGAFGLPMDYCHPENGLVNKSSPAMVPSKYMVHERPMANNEAKAKGYIKEGKQIGAYKYFLKRLKNILPSAFGFVEGAGLYYGGFMLMRLFKPNAAERLTIKHHKGCEHIYEPHISRIHKSDSRADIPLEEKAALVKGVFDSCGWRDFAPLIVFTGHASHSANNPFASSLDCGACAGNPGKRNARMLAKLANCSSVRQLLKEKYGIYIPNETIFIAAEHITSSDEVILFDQNIPESHQDLIQQLKRDLSELKKSMTKTRLNEPQNAVSLAKIKSNSWSESRPEWGLSGHAGYIIGPRALTSNGTFNDCFMSSYDWKIDKDGSILKAIMQGPLVVVQWISNHYYFSTVDNNILGGGSKITLNITGKHGAMQGNGSDLKMGLPLQSVMVTDKRFYHNPIRISILIQAPKHFVDSILVEDSKLSALINNGWILLHIMDPEKENKIEKYPNTSKIKFEEGA</sequence>
<protein>
    <recommendedName>
        <fullName evidence="6">Probable inorganic carbon transporter subunit DabA</fullName>
    </recommendedName>
</protein>
<dbReference type="KEGG" id="agi:FSB73_06585"/>
<evidence type="ECO:0000256" key="4">
    <source>
        <dbReference type="ARBA" id="ARBA00022833"/>
    </source>
</evidence>
<reference evidence="7 8" key="1">
    <citation type="journal article" date="2017" name="Int. J. Syst. Evol. Microbiol.">
        <title>Arachidicoccus ginsenosidivorans sp. nov., with ginsenoside-converting activity isolated from ginseng cultivating soil.</title>
        <authorList>
            <person name="Siddiqi M.Z."/>
            <person name="Aslam Z."/>
            <person name="Im W.T."/>
        </authorList>
    </citation>
    <scope>NUCLEOTIDE SEQUENCE [LARGE SCALE GENOMIC DNA]</scope>
    <source>
        <strain evidence="7 8">Gsoil 809</strain>
    </source>
</reference>
<comment type="subcellular location">
    <subcellularLocation>
        <location evidence="6">Cell membrane</location>
        <topology evidence="6">Peripheral membrane protein</topology>
    </subcellularLocation>
</comment>
<name>A0A5B8VMA9_9BACT</name>
<dbReference type="PANTHER" id="PTHR38344">
    <property type="entry name" value="UPF0753 PROTEIN AQ_863"/>
    <property type="match status" value="1"/>
</dbReference>